<comment type="function">
    <text evidence="3">Required for flagellar hook formation. May act as a scaffolding protein.</text>
</comment>
<organism evidence="5 6">
    <name type="scientific">Enterocloster bolteae 90B8</name>
    <dbReference type="NCBI Taxonomy" id="997897"/>
    <lineage>
        <taxon>Bacteria</taxon>
        <taxon>Bacillati</taxon>
        <taxon>Bacillota</taxon>
        <taxon>Clostridia</taxon>
        <taxon>Lachnospirales</taxon>
        <taxon>Lachnospiraceae</taxon>
        <taxon>Enterocloster</taxon>
    </lineage>
</organism>
<evidence type="ECO:0000313" key="6">
    <source>
        <dbReference type="Proteomes" id="UP000013041"/>
    </source>
</evidence>
<feature type="region of interest" description="Disordered" evidence="4">
    <location>
        <begin position="198"/>
        <end position="238"/>
    </location>
</feature>
<comment type="similarity">
    <text evidence="1 3">Belongs to the FlgD family.</text>
</comment>
<evidence type="ECO:0000256" key="3">
    <source>
        <dbReference type="RuleBase" id="RU362076"/>
    </source>
</evidence>
<protein>
    <recommendedName>
        <fullName evidence="3">Basal-body rod modification protein FlgD</fullName>
    </recommendedName>
</protein>
<dbReference type="InterPro" id="IPR005648">
    <property type="entry name" value="FlgD"/>
</dbReference>
<reference evidence="5 6" key="1">
    <citation type="submission" date="2013-01" db="EMBL/GenBank/DDBJ databases">
        <title>The Genome Sequence of Clostridium bolteae 90B8.</title>
        <authorList>
            <consortium name="The Broad Institute Genome Sequencing Platform"/>
            <person name="Earl A."/>
            <person name="Ward D."/>
            <person name="Feldgarden M."/>
            <person name="Gevers D."/>
            <person name="Courvalin P."/>
            <person name="Lambert T."/>
            <person name="Walker B."/>
            <person name="Young S.K."/>
            <person name="Zeng Q."/>
            <person name="Gargeya S."/>
            <person name="Fitzgerald M."/>
            <person name="Haas B."/>
            <person name="Abouelleil A."/>
            <person name="Alvarado L."/>
            <person name="Arachchi H.M."/>
            <person name="Berlin A.M."/>
            <person name="Chapman S.B."/>
            <person name="Dewar J."/>
            <person name="Goldberg J."/>
            <person name="Griggs A."/>
            <person name="Gujja S."/>
            <person name="Hansen M."/>
            <person name="Howarth C."/>
            <person name="Imamovic A."/>
            <person name="Larimer J."/>
            <person name="McCowan C."/>
            <person name="Murphy C."/>
            <person name="Neiman D."/>
            <person name="Pearson M."/>
            <person name="Priest M."/>
            <person name="Roberts A."/>
            <person name="Saif S."/>
            <person name="Shea T."/>
            <person name="Sisk P."/>
            <person name="Sykes S."/>
            <person name="Wortman J."/>
            <person name="Nusbaum C."/>
            <person name="Birren B."/>
        </authorList>
    </citation>
    <scope>NUCLEOTIDE SEQUENCE [LARGE SCALE GENOMIC DNA]</scope>
    <source>
        <strain evidence="5 6">90B8</strain>
    </source>
</reference>
<proteinExistence type="inferred from homology"/>
<gene>
    <name evidence="5" type="ORF">HMPREF1097_00598</name>
</gene>
<dbReference type="HOGENOM" id="CLU_112360_0_0_9"/>
<keyword evidence="2 3" id="KW-1005">Bacterial flagellum biogenesis</keyword>
<evidence type="ECO:0000313" key="5">
    <source>
        <dbReference type="EMBL" id="ENZ44010.1"/>
    </source>
</evidence>
<dbReference type="AlphaFoldDB" id="N9ZVR0"/>
<dbReference type="Proteomes" id="UP000013041">
    <property type="component" value="Unassembled WGS sequence"/>
</dbReference>
<comment type="caution">
    <text evidence="5">The sequence shown here is derived from an EMBL/GenBank/DDBJ whole genome shotgun (WGS) entry which is preliminary data.</text>
</comment>
<feature type="compositionally biased region" description="Low complexity" evidence="4">
    <location>
        <begin position="68"/>
        <end position="80"/>
    </location>
</feature>
<feature type="region of interest" description="Disordered" evidence="4">
    <location>
        <begin position="1"/>
        <end position="83"/>
    </location>
</feature>
<name>N9ZVR0_9FIRM</name>
<sequence>MPIQSNYSSPYTTGAGTASGPGAGSRSALSGTASSKARALSDDNGGDTEKSNSSDKTNGSEKTNSKEGTNSTDSTGSSGNVIDAVFGDGDDKKVSMDDFLTLMVAQLKNQDFMNPVDDTQYVTQLAQISTMQQMEEMAYNAKSSYVASLVGKNVSAAKFTVSGELKKADGVVEKISLLDGKFVIYVDGEAFSMDEIMEIKDKPAAEGSGENNETPPDETPPDGTPPDGTPPDKTPPDK</sequence>
<dbReference type="RefSeq" id="WP_002570453.1">
    <property type="nucleotide sequence ID" value="NZ_KB851138.1"/>
</dbReference>
<evidence type="ECO:0000256" key="1">
    <source>
        <dbReference type="ARBA" id="ARBA00010577"/>
    </source>
</evidence>
<evidence type="ECO:0000256" key="2">
    <source>
        <dbReference type="ARBA" id="ARBA00022795"/>
    </source>
</evidence>
<evidence type="ECO:0000256" key="4">
    <source>
        <dbReference type="SAM" id="MobiDB-lite"/>
    </source>
</evidence>
<feature type="compositionally biased region" description="Pro residues" evidence="4">
    <location>
        <begin position="222"/>
        <end position="238"/>
    </location>
</feature>
<dbReference type="Pfam" id="PF03963">
    <property type="entry name" value="FlgD"/>
    <property type="match status" value="1"/>
</dbReference>
<accession>N9ZVR0</accession>
<dbReference type="EMBL" id="AGYG01000003">
    <property type="protein sequence ID" value="ENZ44010.1"/>
    <property type="molecule type" value="Genomic_DNA"/>
</dbReference>
<dbReference type="PATRIC" id="fig|997897.5.peg.633"/>
<dbReference type="GO" id="GO:0044781">
    <property type="term" value="P:bacterial-type flagellum organization"/>
    <property type="evidence" value="ECO:0007669"/>
    <property type="project" value="UniProtKB-UniRule"/>
</dbReference>